<accession>A0A7R7HYY7</accession>
<dbReference type="KEGG" id="atl:Athai_51410"/>
<feature type="region of interest" description="Disordered" evidence="1">
    <location>
        <begin position="119"/>
        <end position="160"/>
    </location>
</feature>
<dbReference type="Proteomes" id="UP000611640">
    <property type="component" value="Chromosome"/>
</dbReference>
<dbReference type="InterPro" id="IPR019933">
    <property type="entry name" value="DivIVA_domain"/>
</dbReference>
<dbReference type="Gene3D" id="6.10.250.660">
    <property type="match status" value="1"/>
</dbReference>
<name>A0A7R7HYY7_9ACTN</name>
<feature type="compositionally biased region" description="Low complexity" evidence="1">
    <location>
        <begin position="133"/>
        <end position="147"/>
    </location>
</feature>
<keyword evidence="3" id="KW-1185">Reference proteome</keyword>
<proteinExistence type="predicted"/>
<organism evidence="2 3">
    <name type="scientific">Actinocatenispora thailandica</name>
    <dbReference type="NCBI Taxonomy" id="227318"/>
    <lineage>
        <taxon>Bacteria</taxon>
        <taxon>Bacillati</taxon>
        <taxon>Actinomycetota</taxon>
        <taxon>Actinomycetes</taxon>
        <taxon>Micromonosporales</taxon>
        <taxon>Micromonosporaceae</taxon>
        <taxon>Actinocatenispora</taxon>
    </lineage>
</organism>
<reference evidence="2 3" key="1">
    <citation type="submission" date="2020-08" db="EMBL/GenBank/DDBJ databases">
        <title>Whole genome shotgun sequence of Actinocatenispora thailandica NBRC 105041.</title>
        <authorList>
            <person name="Komaki H."/>
            <person name="Tamura T."/>
        </authorList>
    </citation>
    <scope>NUCLEOTIDE SEQUENCE [LARGE SCALE GENOMIC DNA]</scope>
    <source>
        <strain evidence="2 3">NBRC 105041</strain>
    </source>
</reference>
<evidence type="ECO:0000256" key="1">
    <source>
        <dbReference type="SAM" id="MobiDB-lite"/>
    </source>
</evidence>
<feature type="compositionally biased region" description="Low complexity" evidence="1">
    <location>
        <begin position="232"/>
        <end position="250"/>
    </location>
</feature>
<feature type="compositionally biased region" description="Basic and acidic residues" evidence="1">
    <location>
        <begin position="176"/>
        <end position="186"/>
    </location>
</feature>
<dbReference type="NCBIfam" id="TIGR03544">
    <property type="entry name" value="DivI1A_domain"/>
    <property type="match status" value="1"/>
</dbReference>
<protein>
    <recommendedName>
        <fullName evidence="4">DivIVA domain-containing protein</fullName>
    </recommendedName>
</protein>
<evidence type="ECO:0008006" key="4">
    <source>
        <dbReference type="Google" id="ProtNLM"/>
    </source>
</evidence>
<feature type="compositionally biased region" description="Low complexity" evidence="1">
    <location>
        <begin position="193"/>
        <end position="224"/>
    </location>
</feature>
<dbReference type="EMBL" id="AP023355">
    <property type="protein sequence ID" value="BCJ37638.1"/>
    <property type="molecule type" value="Genomic_DNA"/>
</dbReference>
<dbReference type="AlphaFoldDB" id="A0A7R7HYY7"/>
<evidence type="ECO:0000313" key="3">
    <source>
        <dbReference type="Proteomes" id="UP000611640"/>
    </source>
</evidence>
<sequence>MREILLLLVVALVAAAIVFGVIVAITGAARGLQPAEPDERARRLPGDRPLAERDLGSVRFDAVVRGYRMAQVDAALRRVSYDLGYKQELIAALEAEVAALRDGRTADADLLRDRRLAAAAPANRHPAEGVPSTAAPADTGAGPAADDVPVDRDAPGVDGVGVSAEHDAVLARDDVPAAGGADRDSVDGAGASPTAGDADTPEPAAADAGAAAGEPPVGDAGASASDEDEPAADGGATTAGGDEPAGAAAGHEGEPGDGTAPDADRAGPSNGRPGGAARRVADQPAVS</sequence>
<gene>
    <name evidence="2" type="ORF">Athai_51410</name>
</gene>
<dbReference type="RefSeq" id="WP_203963818.1">
    <property type="nucleotide sequence ID" value="NZ_AP023355.1"/>
</dbReference>
<feature type="region of interest" description="Disordered" evidence="1">
    <location>
        <begin position="176"/>
        <end position="287"/>
    </location>
</feature>
<evidence type="ECO:0000313" key="2">
    <source>
        <dbReference type="EMBL" id="BCJ37638.1"/>
    </source>
</evidence>